<protein>
    <submittedName>
        <fullName evidence="2">Uncharacterized protein</fullName>
    </submittedName>
</protein>
<dbReference type="EMBL" id="CAJVCH010547225">
    <property type="protein sequence ID" value="CAG7828375.1"/>
    <property type="molecule type" value="Genomic_DNA"/>
</dbReference>
<reference evidence="2" key="1">
    <citation type="submission" date="2021-06" db="EMBL/GenBank/DDBJ databases">
        <authorList>
            <person name="Hodson N. C."/>
            <person name="Mongue J. A."/>
            <person name="Jaron S. K."/>
        </authorList>
    </citation>
    <scope>NUCLEOTIDE SEQUENCE</scope>
</reference>
<sequence>SHVSQENQGLSNTAPTDFSSSHFSEETQGMSNTAPKVFNSSHVSQENQGLSNTAPTDLQQQSRQPRKSSVQYCSNRLQTATTSAA</sequence>
<accession>A0A8J2Q051</accession>
<comment type="caution">
    <text evidence="2">The sequence shown here is derived from an EMBL/GenBank/DDBJ whole genome shotgun (WGS) entry which is preliminary data.</text>
</comment>
<evidence type="ECO:0000256" key="1">
    <source>
        <dbReference type="SAM" id="MobiDB-lite"/>
    </source>
</evidence>
<organism evidence="2 3">
    <name type="scientific">Allacma fusca</name>
    <dbReference type="NCBI Taxonomy" id="39272"/>
    <lineage>
        <taxon>Eukaryota</taxon>
        <taxon>Metazoa</taxon>
        <taxon>Ecdysozoa</taxon>
        <taxon>Arthropoda</taxon>
        <taxon>Hexapoda</taxon>
        <taxon>Collembola</taxon>
        <taxon>Symphypleona</taxon>
        <taxon>Sminthuridae</taxon>
        <taxon>Allacma</taxon>
    </lineage>
</organism>
<feature type="region of interest" description="Disordered" evidence="1">
    <location>
        <begin position="1"/>
        <end position="85"/>
    </location>
</feature>
<proteinExistence type="predicted"/>
<feature type="non-terminal residue" evidence="2">
    <location>
        <position position="1"/>
    </location>
</feature>
<evidence type="ECO:0000313" key="2">
    <source>
        <dbReference type="EMBL" id="CAG7828375.1"/>
    </source>
</evidence>
<dbReference type="AlphaFoldDB" id="A0A8J2Q051"/>
<evidence type="ECO:0000313" key="3">
    <source>
        <dbReference type="Proteomes" id="UP000708208"/>
    </source>
</evidence>
<name>A0A8J2Q051_9HEXA</name>
<keyword evidence="3" id="KW-1185">Reference proteome</keyword>
<dbReference type="Proteomes" id="UP000708208">
    <property type="component" value="Unassembled WGS sequence"/>
</dbReference>
<gene>
    <name evidence="2" type="ORF">AFUS01_LOCUS38306</name>
</gene>